<dbReference type="EMBL" id="JACEZT010000031">
    <property type="protein sequence ID" value="MBA5640294.1"/>
    <property type="molecule type" value="Genomic_DNA"/>
</dbReference>
<comment type="caution">
    <text evidence="2">The sequence shown here is derived from an EMBL/GenBank/DDBJ whole genome shotgun (WGS) entry which is preliminary data.</text>
</comment>
<dbReference type="InterPro" id="IPR003779">
    <property type="entry name" value="CMD-like"/>
</dbReference>
<dbReference type="PANTHER" id="PTHR34846:SF7">
    <property type="entry name" value="BLL7811 PROTEIN"/>
    <property type="match status" value="1"/>
</dbReference>
<accession>A0A7W2EX83</accession>
<dbReference type="RefSeq" id="WP_182167582.1">
    <property type="nucleotide sequence ID" value="NZ_JACEZT010000031.1"/>
</dbReference>
<organism evidence="2 3">
    <name type="scientific">Rugamonas brunnea</name>
    <dbReference type="NCBI Taxonomy" id="2758569"/>
    <lineage>
        <taxon>Bacteria</taxon>
        <taxon>Pseudomonadati</taxon>
        <taxon>Pseudomonadota</taxon>
        <taxon>Betaproteobacteria</taxon>
        <taxon>Burkholderiales</taxon>
        <taxon>Oxalobacteraceae</taxon>
        <taxon>Telluria group</taxon>
        <taxon>Rugamonas</taxon>
    </lineage>
</organism>
<dbReference type="PANTHER" id="PTHR34846">
    <property type="entry name" value="4-CARBOXYMUCONOLACTONE DECARBOXYLASE FAMILY PROTEIN (AFU_ORTHOLOGUE AFUA_6G11590)"/>
    <property type="match status" value="1"/>
</dbReference>
<dbReference type="InterPro" id="IPR004675">
    <property type="entry name" value="AhpD_core"/>
</dbReference>
<evidence type="ECO:0000259" key="1">
    <source>
        <dbReference type="Pfam" id="PF02627"/>
    </source>
</evidence>
<dbReference type="GO" id="GO:0051920">
    <property type="term" value="F:peroxiredoxin activity"/>
    <property type="evidence" value="ECO:0007669"/>
    <property type="project" value="InterPro"/>
</dbReference>
<keyword evidence="3" id="KW-1185">Reference proteome</keyword>
<dbReference type="AlphaFoldDB" id="A0A7W2EX83"/>
<protein>
    <submittedName>
        <fullName evidence="2">Carboxymuconolactone decarboxylase family protein</fullName>
    </submittedName>
</protein>
<dbReference type="SUPFAM" id="SSF69118">
    <property type="entry name" value="AhpD-like"/>
    <property type="match status" value="1"/>
</dbReference>
<dbReference type="NCBIfam" id="TIGR00778">
    <property type="entry name" value="ahpD_dom"/>
    <property type="match status" value="1"/>
</dbReference>
<name>A0A7W2EX83_9BURK</name>
<gene>
    <name evidence="2" type="ORF">H3H37_24830</name>
</gene>
<proteinExistence type="predicted"/>
<sequence>MTTAPSTTLDTVTPRLAYASFNELAPAAGTALRALGQAVDDSGLEKSLTELIKLRASQLNGCAFCLQFHLNLARALPQPPAPAKLDLLATWRDAHVYTARERAALAWTEALTLMAGQHVDDAVYAQLQRHFSTSEIAFLSAAVANINAWNRIAGALRFTAPVPPEALSAQAAA</sequence>
<dbReference type="InterPro" id="IPR029032">
    <property type="entry name" value="AhpD-like"/>
</dbReference>
<feature type="domain" description="Carboxymuconolactone decarboxylase-like" evidence="1">
    <location>
        <begin position="26"/>
        <end position="110"/>
    </location>
</feature>
<dbReference type="Proteomes" id="UP000534388">
    <property type="component" value="Unassembled WGS sequence"/>
</dbReference>
<dbReference type="Pfam" id="PF02627">
    <property type="entry name" value="CMD"/>
    <property type="match status" value="1"/>
</dbReference>
<evidence type="ECO:0000313" key="2">
    <source>
        <dbReference type="EMBL" id="MBA5640294.1"/>
    </source>
</evidence>
<dbReference type="Gene3D" id="1.20.1290.10">
    <property type="entry name" value="AhpD-like"/>
    <property type="match status" value="1"/>
</dbReference>
<evidence type="ECO:0000313" key="3">
    <source>
        <dbReference type="Proteomes" id="UP000534388"/>
    </source>
</evidence>
<reference evidence="2 3" key="1">
    <citation type="submission" date="2020-07" db="EMBL/GenBank/DDBJ databases">
        <title>Novel species isolated from subtropical streams in China.</title>
        <authorList>
            <person name="Lu H."/>
        </authorList>
    </citation>
    <scope>NUCLEOTIDE SEQUENCE [LARGE SCALE GENOMIC DNA]</scope>
    <source>
        <strain evidence="2 3">LX20W</strain>
    </source>
</reference>